<feature type="signal peptide" evidence="2">
    <location>
        <begin position="1"/>
        <end position="20"/>
    </location>
</feature>
<evidence type="ECO:0000256" key="2">
    <source>
        <dbReference type="SAM" id="SignalP"/>
    </source>
</evidence>
<sequence>MNKKYTLALIALCSMGGTYAQSLTQAKQWFEEGKFAEAKPVFQKLVKQAPSNANYNFWYGACCYETGELQESQPYLEKSAARKVINAYLYLGKLYYTMYRFDEATENIEEHIQWLEKKKRDTSAAEKELDRCRQAARMLRGTENVAVIDSFVVDKNNFLSAYKLSKESGNISLTENGSGTSFTNELGDKMIFTQASEDGETSLYSRFKLIDKWEDAKPLSGLDESGHNQNYPFMASDGITLYFGAEGDESMGGYDIFVTRYDSDDNTYLRPDNIGMPFNSPYNDYMYALDDLNNLGWFASNRYQPEGKVCVYVFVPNSTKQVYDYETADPQAIIDAATLKEIKKTWSDPDKVRIARQHLAQVLYGGSTEKKKSDFRFVVDDNAVYHTLSDFRSKEARQMYASFLQKEKDLASLEESLTNLRAAYQQSNKAGKEKMAPGILDKEKRTNELRHELEQLTLSVRNAELKALKQ</sequence>
<dbReference type="InterPro" id="IPR011990">
    <property type="entry name" value="TPR-like_helical_dom_sf"/>
</dbReference>
<evidence type="ECO:0000313" key="3">
    <source>
        <dbReference type="EMBL" id="RGR97285.1"/>
    </source>
</evidence>
<feature type="region of interest" description="Disordered" evidence="1">
    <location>
        <begin position="425"/>
        <end position="446"/>
    </location>
</feature>
<proteinExistence type="predicted"/>
<name>A0A412GR59_9BACT</name>
<dbReference type="Gene3D" id="1.25.40.10">
    <property type="entry name" value="Tetratricopeptide repeat domain"/>
    <property type="match status" value="1"/>
</dbReference>
<organism evidence="3 4">
    <name type="scientific">Phocaeicola coprocola</name>
    <dbReference type="NCBI Taxonomy" id="310298"/>
    <lineage>
        <taxon>Bacteria</taxon>
        <taxon>Pseudomonadati</taxon>
        <taxon>Bacteroidota</taxon>
        <taxon>Bacteroidia</taxon>
        <taxon>Bacteroidales</taxon>
        <taxon>Bacteroidaceae</taxon>
        <taxon>Phocaeicola</taxon>
    </lineage>
</organism>
<comment type="caution">
    <text evidence="3">The sequence shown here is derived from an EMBL/GenBank/DDBJ whole genome shotgun (WGS) entry which is preliminary data.</text>
</comment>
<evidence type="ECO:0000256" key="1">
    <source>
        <dbReference type="SAM" id="MobiDB-lite"/>
    </source>
</evidence>
<evidence type="ECO:0008006" key="5">
    <source>
        <dbReference type="Google" id="ProtNLM"/>
    </source>
</evidence>
<dbReference type="Proteomes" id="UP000285864">
    <property type="component" value="Unassembled WGS sequence"/>
</dbReference>
<dbReference type="AlphaFoldDB" id="A0A412GR59"/>
<dbReference type="RefSeq" id="WP_118484119.1">
    <property type="nucleotide sequence ID" value="NZ_CAUELD010000119.1"/>
</dbReference>
<protein>
    <recommendedName>
        <fullName evidence="5">Tetratricopeptide repeat protein</fullName>
    </recommendedName>
</protein>
<feature type="chain" id="PRO_5019538115" description="Tetratricopeptide repeat protein" evidence="2">
    <location>
        <begin position="21"/>
        <end position="470"/>
    </location>
</feature>
<gene>
    <name evidence="3" type="ORF">DWY20_06990</name>
</gene>
<dbReference type="SUPFAM" id="SSF48452">
    <property type="entry name" value="TPR-like"/>
    <property type="match status" value="1"/>
</dbReference>
<dbReference type="Pfam" id="PF14559">
    <property type="entry name" value="TPR_19"/>
    <property type="match status" value="1"/>
</dbReference>
<dbReference type="EMBL" id="QRUU01000024">
    <property type="protein sequence ID" value="RGR97285.1"/>
    <property type="molecule type" value="Genomic_DNA"/>
</dbReference>
<keyword evidence="2" id="KW-0732">Signal</keyword>
<keyword evidence="4" id="KW-1185">Reference proteome</keyword>
<reference evidence="3 4" key="1">
    <citation type="submission" date="2018-08" db="EMBL/GenBank/DDBJ databases">
        <title>A genome reference for cultivated species of the human gut microbiota.</title>
        <authorList>
            <person name="Zou Y."/>
            <person name="Xue W."/>
            <person name="Luo G."/>
        </authorList>
    </citation>
    <scope>NUCLEOTIDE SEQUENCE [LARGE SCALE GENOMIC DNA]</scope>
    <source>
        <strain evidence="3 4">AF24-2</strain>
    </source>
</reference>
<feature type="compositionally biased region" description="Basic and acidic residues" evidence="1">
    <location>
        <begin position="430"/>
        <end position="446"/>
    </location>
</feature>
<evidence type="ECO:0000313" key="4">
    <source>
        <dbReference type="Proteomes" id="UP000285864"/>
    </source>
</evidence>
<accession>A0A412GR59</accession>